<keyword evidence="2" id="KW-0175">Coiled coil</keyword>
<dbReference type="SUPFAM" id="SSF48371">
    <property type="entry name" value="ARM repeat"/>
    <property type="match status" value="1"/>
</dbReference>
<dbReference type="InterPro" id="IPR006439">
    <property type="entry name" value="HAD-SF_hydro_IA"/>
</dbReference>
<dbReference type="SFLD" id="SFLDG01129">
    <property type="entry name" value="C1.5:_HAD__Beta-PGM__Phosphata"/>
    <property type="match status" value="1"/>
</dbReference>
<dbReference type="InterPro" id="IPR044999">
    <property type="entry name" value="CbbY-like"/>
</dbReference>
<dbReference type="InterPro" id="IPR000357">
    <property type="entry name" value="HEAT"/>
</dbReference>
<evidence type="ECO:0000256" key="1">
    <source>
        <dbReference type="ARBA" id="ARBA00022737"/>
    </source>
</evidence>
<dbReference type="PANTHER" id="PTHR42896">
    <property type="entry name" value="XYLULOSE-1,5-BISPHOSPHATE (XUBP) PHOSPHATASE"/>
    <property type="match status" value="1"/>
</dbReference>
<dbReference type="InterPro" id="IPR036412">
    <property type="entry name" value="HAD-like_sf"/>
</dbReference>
<dbReference type="PANTHER" id="PTHR42896:SF2">
    <property type="entry name" value="CBBY-LIKE PROTEIN"/>
    <property type="match status" value="1"/>
</dbReference>
<dbReference type="InterPro" id="IPR004155">
    <property type="entry name" value="PBS_lyase_HEAT"/>
</dbReference>
<gene>
    <name evidence="3" type="ORF">PGLA1383_LOCUS9100</name>
</gene>
<keyword evidence="1" id="KW-0677">Repeat</keyword>
<sequence>MAPAAPELSARLQDQHWLRRVDAAEALEGLGEDGCLAIGGISKQLNDPNIRVRRAAAHALGQLSKPEVWGKKADFHATQAVTSLARCLADQDPQVRKIAREPLRMLKNDSAIGDISLAACLLVPELQRRLESEDWKEREGAARGLGELGPAALPVTQALARALADEAGCVREAAKASLARLVAGGFAVAEFRVALTPAIPYLTTRLSHVDWRVRCSAAWALGTGGHAACMGAHKLAEILEQDRDLAMKRVALKVLAKMGLAALPALLEMTSHLTEVNEKVKSAAWQAVFDLREQIVAVVGRALTRNPDIAFGIAVAQRQAKRLVSEVARERDAGVQTLQQPNKSHVAAVTELLRLMLDPGIGSEQDCYLAIMSAQEALGKMRASQLLSGFAIKAGGPAVKALKRHLKDGNYRVRMACAEALASLAVAVLGPMELLKKYASETTHEDAIRSAADRILKMLKEAGAIMDSAALSHKAAHEFRALLHPLFDAGEDDDHPEDLFRARKLAKAALQRLVDAGLEERTKADEEVEMLEEAAERIITDEPHLQVLFTLEKWNLDTRSRELWDLDIVADGPTSPSPLRLLLVGGFRVPDPSPETPKTRDARLSEITCICTVSAAEGQISIDSLIMKDESKLWLCGIVSSLTMLSFVSSGPLALQAPRWAPSAGGSIGLAAVQPVPNPLDGSANLSGIGSFASATLVLAAAALSVFTAARRRGSKRSRVVLGPTGGCYYPHSYRAKAGDKFKYRFPTDRHLPEYGVWPNIEEGRIIRYGKLFQKGTVRMPMRSEDDKYSIASSNLTGSGLGALLLDCDGTLVETERDGHRVAFNKAFKEKGFDFEWDVELYGQLLTSGALDRWQTGGGKERITRYFTDYNPVIDGPSSFGAQNLLTAGAWIQADPASPLPPQNALPCMVLVSPARYFQIFAHPLSRHEKRWSRVSVADGGVVALCSDREPSTDHGVARAACLAQFAAQKLGVLIIMKSDIFQEIVKSGELSLRPGIKVCLADVEVFKFASGWMEARGLLDQRRGFGDQTSAGDVVAAKKPDPSIYNLAAKKLGVAPMKCVVVEDTAIGAKAGMAAGMSVVVTKSIYSAEEDFGEADVIVDSAADLDFKKNVAALLPTLQFA</sequence>
<comment type="caution">
    <text evidence="3">The sequence shown here is derived from an EMBL/GenBank/DDBJ whole genome shotgun (WGS) entry which is preliminary data.</text>
</comment>
<proteinExistence type="predicted"/>
<dbReference type="SUPFAM" id="SSF56784">
    <property type="entry name" value="HAD-like"/>
    <property type="match status" value="2"/>
</dbReference>
<dbReference type="InterPro" id="IPR023198">
    <property type="entry name" value="PGP-like_dom2"/>
</dbReference>
<keyword evidence="4" id="KW-1185">Reference proteome</keyword>
<dbReference type="Pfam" id="PF13646">
    <property type="entry name" value="HEAT_2"/>
    <property type="match status" value="1"/>
</dbReference>
<protein>
    <submittedName>
        <fullName evidence="3">Uncharacterized protein</fullName>
    </submittedName>
</protein>
<dbReference type="GO" id="GO:0016787">
    <property type="term" value="F:hydrolase activity"/>
    <property type="evidence" value="ECO:0007669"/>
    <property type="project" value="InterPro"/>
</dbReference>
<dbReference type="InterPro" id="IPR016024">
    <property type="entry name" value="ARM-type_fold"/>
</dbReference>
<accession>A0A813DR52</accession>
<feature type="coiled-coil region" evidence="2">
    <location>
        <begin position="514"/>
        <end position="541"/>
    </location>
</feature>
<dbReference type="InterPro" id="IPR011989">
    <property type="entry name" value="ARM-like"/>
</dbReference>
<dbReference type="EMBL" id="CAJNNV010004234">
    <property type="protein sequence ID" value="CAE8590379.1"/>
    <property type="molecule type" value="Genomic_DNA"/>
</dbReference>
<dbReference type="InterPro" id="IPR023214">
    <property type="entry name" value="HAD_sf"/>
</dbReference>
<evidence type="ECO:0000313" key="3">
    <source>
        <dbReference type="EMBL" id="CAE8590379.1"/>
    </source>
</evidence>
<evidence type="ECO:0000313" key="4">
    <source>
        <dbReference type="Proteomes" id="UP000654075"/>
    </source>
</evidence>
<dbReference type="SFLD" id="SFLDS00003">
    <property type="entry name" value="Haloacid_Dehalogenase"/>
    <property type="match status" value="1"/>
</dbReference>
<dbReference type="Pfam" id="PF00702">
    <property type="entry name" value="Hydrolase"/>
    <property type="match status" value="1"/>
</dbReference>
<reference evidence="3" key="1">
    <citation type="submission" date="2021-02" db="EMBL/GenBank/DDBJ databases">
        <authorList>
            <person name="Dougan E. K."/>
            <person name="Rhodes N."/>
            <person name="Thang M."/>
            <person name="Chan C."/>
        </authorList>
    </citation>
    <scope>NUCLEOTIDE SEQUENCE</scope>
</reference>
<dbReference type="Pfam" id="PF02985">
    <property type="entry name" value="HEAT"/>
    <property type="match status" value="1"/>
</dbReference>
<dbReference type="SMART" id="SM00567">
    <property type="entry name" value="EZ_HEAT"/>
    <property type="match status" value="4"/>
</dbReference>
<dbReference type="NCBIfam" id="TIGR01509">
    <property type="entry name" value="HAD-SF-IA-v3"/>
    <property type="match status" value="1"/>
</dbReference>
<name>A0A813DR52_POLGL</name>
<organism evidence="3 4">
    <name type="scientific">Polarella glacialis</name>
    <name type="common">Dinoflagellate</name>
    <dbReference type="NCBI Taxonomy" id="89957"/>
    <lineage>
        <taxon>Eukaryota</taxon>
        <taxon>Sar</taxon>
        <taxon>Alveolata</taxon>
        <taxon>Dinophyceae</taxon>
        <taxon>Suessiales</taxon>
        <taxon>Suessiaceae</taxon>
        <taxon>Polarella</taxon>
    </lineage>
</organism>
<dbReference type="Proteomes" id="UP000654075">
    <property type="component" value="Unassembled WGS sequence"/>
</dbReference>
<dbReference type="Gene3D" id="1.25.10.10">
    <property type="entry name" value="Leucine-rich Repeat Variant"/>
    <property type="match status" value="3"/>
</dbReference>
<dbReference type="OrthoDB" id="40579at2759"/>
<dbReference type="Gene3D" id="1.10.150.240">
    <property type="entry name" value="Putative phosphatase, domain 2"/>
    <property type="match status" value="2"/>
</dbReference>
<dbReference type="AlphaFoldDB" id="A0A813DR52"/>
<evidence type="ECO:0000256" key="2">
    <source>
        <dbReference type="SAM" id="Coils"/>
    </source>
</evidence>
<dbReference type="Gene3D" id="3.40.50.1000">
    <property type="entry name" value="HAD superfamily/HAD-like"/>
    <property type="match status" value="1"/>
</dbReference>